<evidence type="ECO:0000256" key="1">
    <source>
        <dbReference type="ARBA" id="ARBA00004651"/>
    </source>
</evidence>
<keyword evidence="2" id="KW-1003">Cell membrane</keyword>
<keyword evidence="4 9" id="KW-0812">Transmembrane</keyword>
<feature type="transmembrane region" description="Helical" evidence="9">
    <location>
        <begin position="206"/>
        <end position="224"/>
    </location>
</feature>
<proteinExistence type="predicted"/>
<evidence type="ECO:0000256" key="8">
    <source>
        <dbReference type="SAM" id="MobiDB-lite"/>
    </source>
</evidence>
<dbReference type="Gene3D" id="3.40.50.1110">
    <property type="entry name" value="SGNH hydrolase"/>
    <property type="match status" value="1"/>
</dbReference>
<sequence length="633" mass="65937">MTSPPLPRARIAGLDGLRALAVLLVVLYHLFPAWLLRSGYIGVDVFFVISGFLITTLLLRERARDGRVHLRRFWARRARRLIPALAVVVCVSASFAWIVGGDVLVDLGQQVVGAATFSYNWISMADGGSYFSAADPEIFRNLWSLAVEEQFYLVWPLVLPLFLLLPGRRRRALAALALAIASAAWATVNLSGGADLTRVYFGTDTHAFGLLVGVALAFAFHGAIARRTSIAGVGPVWGAVVGGLAVIGLVVTATVGGQEGVTFPGSSIVASLLAAVAVAVAAWPGSWFGRALDVPPLRWVGERSYAIYLWHWPLVVLVTFELTGAGPDIGVPVPAGLAVLGATLALSAASYRWIEQPIRRHGFRGAWHRVRSGFAARPGRRFATLALAAAALVALGGTAAAVAAAPAETSSQAAVDAGRHALDQARVTPTPVATNGDGAGAADGPGEQSVDGARVSAIGDSVMLASAPGLLEALPGIDIDAEVSRSVWAGARIVEERAAAGTLRDYVVVALGTNGAVSSEALQAIVDAAGPERYVILVNASAPREWIPGVNRDLAAFAASHSRVAVADWAAAIAPHTDLLAADQIHPGARGGAVFAQTVELAVDGAETRRATAEWAAERTRTVLGDLLGESAQ</sequence>
<feature type="transmembrane region" description="Helical" evidence="9">
    <location>
        <begin position="335"/>
        <end position="354"/>
    </location>
</feature>
<feature type="domain" description="Acyltransferase 3" evidence="10">
    <location>
        <begin position="12"/>
        <end position="351"/>
    </location>
</feature>
<organism evidence="11 12">
    <name type="scientific">Microbacterium oleivorans</name>
    <dbReference type="NCBI Taxonomy" id="273677"/>
    <lineage>
        <taxon>Bacteria</taxon>
        <taxon>Bacillati</taxon>
        <taxon>Actinomycetota</taxon>
        <taxon>Actinomycetes</taxon>
        <taxon>Micrococcales</taxon>
        <taxon>Microbacteriaceae</taxon>
        <taxon>Microbacterium</taxon>
    </lineage>
</organism>
<evidence type="ECO:0000256" key="6">
    <source>
        <dbReference type="ARBA" id="ARBA00023136"/>
    </source>
</evidence>
<dbReference type="SUPFAM" id="SSF52266">
    <property type="entry name" value="SGNH hydrolase"/>
    <property type="match status" value="1"/>
</dbReference>
<evidence type="ECO:0000256" key="4">
    <source>
        <dbReference type="ARBA" id="ARBA00022692"/>
    </source>
</evidence>
<feature type="transmembrane region" description="Helical" evidence="9">
    <location>
        <begin position="173"/>
        <end position="194"/>
    </location>
</feature>
<feature type="transmembrane region" description="Helical" evidence="9">
    <location>
        <begin position="236"/>
        <end position="255"/>
    </location>
</feature>
<feature type="transmembrane region" description="Helical" evidence="9">
    <location>
        <begin position="305"/>
        <end position="323"/>
    </location>
</feature>
<gene>
    <name evidence="11" type="ORF">HW566_10805</name>
</gene>
<dbReference type="GO" id="GO:0016747">
    <property type="term" value="F:acyltransferase activity, transferring groups other than amino-acyl groups"/>
    <property type="evidence" value="ECO:0007669"/>
    <property type="project" value="InterPro"/>
</dbReference>
<keyword evidence="5 9" id="KW-1133">Transmembrane helix</keyword>
<dbReference type="PANTHER" id="PTHR23028:SF53">
    <property type="entry name" value="ACYL_TRANSF_3 DOMAIN-CONTAINING PROTEIN"/>
    <property type="match status" value="1"/>
</dbReference>
<dbReference type="EMBL" id="CP058316">
    <property type="protein sequence ID" value="QLD12217.1"/>
    <property type="molecule type" value="Genomic_DNA"/>
</dbReference>
<dbReference type="AlphaFoldDB" id="A0A7D5ITB4"/>
<dbReference type="GO" id="GO:0005886">
    <property type="term" value="C:plasma membrane"/>
    <property type="evidence" value="ECO:0007669"/>
    <property type="project" value="UniProtKB-SubCell"/>
</dbReference>
<keyword evidence="6 9" id="KW-0472">Membrane</keyword>
<feature type="transmembrane region" description="Helical" evidence="9">
    <location>
        <begin position="12"/>
        <end position="31"/>
    </location>
</feature>
<evidence type="ECO:0000313" key="11">
    <source>
        <dbReference type="EMBL" id="QLD12217.1"/>
    </source>
</evidence>
<dbReference type="InterPro" id="IPR036514">
    <property type="entry name" value="SGNH_hydro_sf"/>
</dbReference>
<name>A0A7D5ITB4_9MICO</name>
<dbReference type="InterPro" id="IPR002656">
    <property type="entry name" value="Acyl_transf_3_dom"/>
</dbReference>
<dbReference type="Proteomes" id="UP000509638">
    <property type="component" value="Chromosome"/>
</dbReference>
<evidence type="ECO:0000256" key="5">
    <source>
        <dbReference type="ARBA" id="ARBA00022989"/>
    </source>
</evidence>
<feature type="region of interest" description="Disordered" evidence="8">
    <location>
        <begin position="429"/>
        <end position="450"/>
    </location>
</feature>
<keyword evidence="7 11" id="KW-0012">Acyltransferase</keyword>
<feature type="transmembrane region" description="Helical" evidence="9">
    <location>
        <begin position="382"/>
        <end position="405"/>
    </location>
</feature>
<dbReference type="RefSeq" id="WP_178012781.1">
    <property type="nucleotide sequence ID" value="NZ_CP058316.1"/>
</dbReference>
<dbReference type="InterPro" id="IPR050879">
    <property type="entry name" value="Acyltransferase_3"/>
</dbReference>
<reference evidence="11 12" key="1">
    <citation type="submission" date="2020-06" db="EMBL/GenBank/DDBJ databases">
        <authorList>
            <person name="Jo H."/>
        </authorList>
    </citation>
    <scope>NUCLEOTIDE SEQUENCE [LARGE SCALE GENOMIC DNA]</scope>
    <source>
        <strain evidence="11 12">I46</strain>
    </source>
</reference>
<accession>A0A7D5ITB4</accession>
<evidence type="ECO:0000259" key="10">
    <source>
        <dbReference type="Pfam" id="PF01757"/>
    </source>
</evidence>
<evidence type="ECO:0000256" key="2">
    <source>
        <dbReference type="ARBA" id="ARBA00022475"/>
    </source>
</evidence>
<evidence type="ECO:0000256" key="7">
    <source>
        <dbReference type="ARBA" id="ARBA00023315"/>
    </source>
</evidence>
<feature type="transmembrane region" description="Helical" evidence="9">
    <location>
        <begin position="150"/>
        <end position="166"/>
    </location>
</feature>
<dbReference type="GO" id="GO:0009103">
    <property type="term" value="P:lipopolysaccharide biosynthetic process"/>
    <property type="evidence" value="ECO:0007669"/>
    <property type="project" value="TreeGrafter"/>
</dbReference>
<keyword evidence="3 11" id="KW-0808">Transferase</keyword>
<feature type="transmembrane region" description="Helical" evidence="9">
    <location>
        <begin position="37"/>
        <end position="59"/>
    </location>
</feature>
<dbReference type="PANTHER" id="PTHR23028">
    <property type="entry name" value="ACETYLTRANSFERASE"/>
    <property type="match status" value="1"/>
</dbReference>
<comment type="subcellular location">
    <subcellularLocation>
        <location evidence="1">Cell membrane</location>
        <topology evidence="1">Multi-pass membrane protein</topology>
    </subcellularLocation>
</comment>
<evidence type="ECO:0000256" key="3">
    <source>
        <dbReference type="ARBA" id="ARBA00022679"/>
    </source>
</evidence>
<evidence type="ECO:0000313" key="12">
    <source>
        <dbReference type="Proteomes" id="UP000509638"/>
    </source>
</evidence>
<protein>
    <submittedName>
        <fullName evidence="11">Acyltransferase</fullName>
    </submittedName>
</protein>
<dbReference type="Pfam" id="PF01757">
    <property type="entry name" value="Acyl_transf_3"/>
    <property type="match status" value="1"/>
</dbReference>
<feature type="transmembrane region" description="Helical" evidence="9">
    <location>
        <begin position="80"/>
        <end position="99"/>
    </location>
</feature>
<feature type="transmembrane region" description="Helical" evidence="9">
    <location>
        <begin position="261"/>
        <end position="284"/>
    </location>
</feature>
<evidence type="ECO:0000256" key="9">
    <source>
        <dbReference type="SAM" id="Phobius"/>
    </source>
</evidence>